<evidence type="ECO:0000256" key="1">
    <source>
        <dbReference type="SAM" id="MobiDB-lite"/>
    </source>
</evidence>
<organism evidence="2">
    <name type="scientific">Tanacetum cinerariifolium</name>
    <name type="common">Dalmatian daisy</name>
    <name type="synonym">Chrysanthemum cinerariifolium</name>
    <dbReference type="NCBI Taxonomy" id="118510"/>
    <lineage>
        <taxon>Eukaryota</taxon>
        <taxon>Viridiplantae</taxon>
        <taxon>Streptophyta</taxon>
        <taxon>Embryophyta</taxon>
        <taxon>Tracheophyta</taxon>
        <taxon>Spermatophyta</taxon>
        <taxon>Magnoliopsida</taxon>
        <taxon>eudicotyledons</taxon>
        <taxon>Gunneridae</taxon>
        <taxon>Pentapetalae</taxon>
        <taxon>asterids</taxon>
        <taxon>campanulids</taxon>
        <taxon>Asterales</taxon>
        <taxon>Asteraceae</taxon>
        <taxon>Asteroideae</taxon>
        <taxon>Anthemideae</taxon>
        <taxon>Anthemidinae</taxon>
        <taxon>Tanacetum</taxon>
    </lineage>
</organism>
<gene>
    <name evidence="2" type="ORF">Tci_049122</name>
</gene>
<accession>A0A6L2MY20</accession>
<feature type="compositionally biased region" description="Basic residues" evidence="1">
    <location>
        <begin position="235"/>
        <end position="249"/>
    </location>
</feature>
<feature type="region of interest" description="Disordered" evidence="1">
    <location>
        <begin position="193"/>
        <end position="214"/>
    </location>
</feature>
<feature type="compositionally biased region" description="Low complexity" evidence="1">
    <location>
        <begin position="257"/>
        <end position="268"/>
    </location>
</feature>
<feature type="compositionally biased region" description="Low complexity" evidence="1">
    <location>
        <begin position="525"/>
        <end position="536"/>
    </location>
</feature>
<protein>
    <submittedName>
        <fullName evidence="2">Uncharacterized protein</fullName>
    </submittedName>
</protein>
<reference evidence="2" key="1">
    <citation type="journal article" date="2019" name="Sci. Rep.">
        <title>Draft genome of Tanacetum cinerariifolium, the natural source of mosquito coil.</title>
        <authorList>
            <person name="Yamashiro T."/>
            <person name="Shiraishi A."/>
            <person name="Satake H."/>
            <person name="Nakayama K."/>
        </authorList>
    </citation>
    <scope>NUCLEOTIDE SEQUENCE</scope>
</reference>
<dbReference type="AlphaFoldDB" id="A0A6L2MY20"/>
<evidence type="ECO:0000313" key="2">
    <source>
        <dbReference type="EMBL" id="GEU77144.1"/>
    </source>
</evidence>
<name>A0A6L2MY20_TANCI</name>
<feature type="region of interest" description="Disordered" evidence="1">
    <location>
        <begin position="429"/>
        <end position="458"/>
    </location>
</feature>
<dbReference type="EMBL" id="BKCJ010007414">
    <property type="protein sequence ID" value="GEU77144.1"/>
    <property type="molecule type" value="Genomic_DNA"/>
</dbReference>
<proteinExistence type="predicted"/>
<comment type="caution">
    <text evidence="2">The sequence shown here is derived from an EMBL/GenBank/DDBJ whole genome shotgun (WGS) entry which is preliminary data.</text>
</comment>
<feature type="compositionally biased region" description="Polar residues" evidence="1">
    <location>
        <begin position="445"/>
        <end position="455"/>
    </location>
</feature>
<feature type="region of interest" description="Disordered" evidence="1">
    <location>
        <begin position="546"/>
        <end position="565"/>
    </location>
</feature>
<sequence>MAALEVPRTLKYKGGQLNVAPVLEDFQDSPDGEENTRSSHEYLKDLEEEYQAKSLLAKSKRFFKMEVSSDDEETKVKALMAFTNEERIYVGKESARNGERTKITIKKVPLNKSQRNTTDPSTVVFDSPASDYDSADESSVCSTPLLLLKKLDGAKPSFGPKTIKSILKSKSTFKAETLKGIILNEPFLDPARGNKSSLTSTTNSAPAGKLKNVNVEDDPPLAMVMKELNELKLQISKKKSSYSRNKNTKQHTGQGESSSRSRPSRPSVSFPSYIHYGYNNHHSDDFLYYPTCEICGSYDHNTHDHNRIISQRRGINPRNPQHFTKNYETYGSHVHTTSDHNDIEWFKKRETPHAKKAKSLNALRSKTPTKRKWFPTIRYGEEVSTKETLRNSLFPSKWKLLMAQIIQCLRGHDVSADFIVKADPGLSTPNDYIPLQKGMDERTKNTSYDHISTGTDPRVLADQTKYSQKHKLELEKNKAEAEAALPKAQHLFPNVGEKDTNQATISQLFQRRAKKDAEAGKRNQKNQQPKQTTPPTTTLIITTHLQSLPKSSSQPEGEHIKKIRAKRSFLHKRLRKRLEEEAKAEAAKQEGEVRKTELIDLLGPEIVHKYYKYKLQYDRYCDLMLNRRAESRITNCDVLTKKGLITLKMYKEDGTSEVIPNFKASDMHLELGINLDILLSKQVPLDKLNDLANKKRKHADDIHDYFKANKRLKSSVQYEDHSPGTVLSEHVLGKILFNSHHRQDFVTIEDSRDFPNTMLYTIQEIFFRLHQGLRLDDHARTFSSLLLAEIDKRNLNPLKKMRTIEQLR</sequence>
<feature type="region of interest" description="Disordered" evidence="1">
    <location>
        <begin position="509"/>
        <end position="536"/>
    </location>
</feature>
<feature type="compositionally biased region" description="Polar residues" evidence="1">
    <location>
        <begin position="194"/>
        <end position="205"/>
    </location>
</feature>
<feature type="region of interest" description="Disordered" evidence="1">
    <location>
        <begin position="235"/>
        <end position="268"/>
    </location>
</feature>